<dbReference type="InterPro" id="IPR031499">
    <property type="entry name" value="DUF4689"/>
</dbReference>
<dbReference type="Ensembl" id="ENSMODT00000029261.1">
    <property type="protein sequence ID" value="ENSMODP00000027723.1"/>
    <property type="gene ID" value="ENSMODG00000022949.1"/>
</dbReference>
<reference evidence="3 4" key="1">
    <citation type="journal article" date="2007" name="Nature">
        <title>Genome of the marsupial Monodelphis domestica reveals innovation in non-coding sequences.</title>
        <authorList>
            <person name="Mikkelsen T.S."/>
            <person name="Wakefield M.J."/>
            <person name="Aken B."/>
            <person name="Amemiya C.T."/>
            <person name="Chang J.L."/>
            <person name="Duke S."/>
            <person name="Garber M."/>
            <person name="Gentles A.J."/>
            <person name="Goodstadt L."/>
            <person name="Heger A."/>
            <person name="Jurka J."/>
            <person name="Kamal M."/>
            <person name="Mauceli E."/>
            <person name="Searle S.M."/>
            <person name="Sharpe T."/>
            <person name="Baker M.L."/>
            <person name="Batzer M.A."/>
            <person name="Benos P.V."/>
            <person name="Belov K."/>
            <person name="Clamp M."/>
            <person name="Cook A."/>
            <person name="Cuff J."/>
            <person name="Das R."/>
            <person name="Davidow L."/>
            <person name="Deakin J.E."/>
            <person name="Fazzari M.J."/>
            <person name="Glass J.L."/>
            <person name="Grabherr M."/>
            <person name="Greally J.M."/>
            <person name="Gu W."/>
            <person name="Hore T.A."/>
            <person name="Huttley G.A."/>
            <person name="Kleber M."/>
            <person name="Jirtle R.L."/>
            <person name="Koina E."/>
            <person name="Lee J.T."/>
            <person name="Mahony S."/>
            <person name="Marra M.A."/>
            <person name="Miller R.D."/>
            <person name="Nicholls R.D."/>
            <person name="Oda M."/>
            <person name="Papenfuss A.T."/>
            <person name="Parra Z.E."/>
            <person name="Pollock D.D."/>
            <person name="Ray D.A."/>
            <person name="Schein J.E."/>
            <person name="Speed T.P."/>
            <person name="Thompson K."/>
            <person name="VandeBerg J.L."/>
            <person name="Wade C.M."/>
            <person name="Walker J.A."/>
            <person name="Waters P.D."/>
            <person name="Webber C."/>
            <person name="Weidman J.R."/>
            <person name="Xie X."/>
            <person name="Zody M.C."/>
            <person name="Baldwin J."/>
            <person name="Abdouelleil A."/>
            <person name="Abdulkadir J."/>
            <person name="Abebe A."/>
            <person name="Abera B."/>
            <person name="Abreu J."/>
            <person name="Acer S.C."/>
            <person name="Aftuck L."/>
            <person name="Alexander A."/>
            <person name="An P."/>
            <person name="Anderson E."/>
            <person name="Anderson S."/>
            <person name="Arachi H."/>
            <person name="Azer M."/>
            <person name="Bachantsang P."/>
            <person name="Barry A."/>
            <person name="Bayul T."/>
            <person name="Berlin A."/>
            <person name="Bessette D."/>
            <person name="Bloom T."/>
            <person name="Bloom T."/>
            <person name="Boguslavskiy L."/>
            <person name="Bonnet C."/>
            <person name="Boukhgalter B."/>
            <person name="Bourzgui I."/>
            <person name="Brown A."/>
            <person name="Cahill P."/>
            <person name="Channer S."/>
            <person name="Cheshatsang Y."/>
            <person name="Chuda L."/>
            <person name="Citroen M."/>
            <person name="Collymore A."/>
            <person name="Cooke P."/>
            <person name="Costello M."/>
            <person name="D'Aco K."/>
            <person name="Daza R."/>
            <person name="De Haan G."/>
            <person name="DeGray S."/>
            <person name="DeMaso C."/>
            <person name="Dhargay N."/>
            <person name="Dooley K."/>
            <person name="Dooley E."/>
            <person name="Doricent M."/>
            <person name="Dorje P."/>
            <person name="Dorjee K."/>
            <person name="Dupes A."/>
            <person name="Elong R."/>
            <person name="Falk J."/>
            <person name="Farina A."/>
            <person name="Faro S."/>
            <person name="Ferguson D."/>
            <person name="Fisher S."/>
            <person name="Foley C.D."/>
            <person name="Franke A."/>
            <person name="Friedrich D."/>
            <person name="Gadbois L."/>
            <person name="Gearin G."/>
            <person name="Gearin C.R."/>
            <person name="Giannoukos G."/>
            <person name="Goode T."/>
            <person name="Graham J."/>
            <person name="Grandbois E."/>
            <person name="Grewal S."/>
            <person name="Gyaltsen K."/>
            <person name="Hafez N."/>
            <person name="Hagos B."/>
            <person name="Hall J."/>
            <person name="Henson C."/>
            <person name="Hollinger A."/>
            <person name="Honan T."/>
            <person name="Huard M.D."/>
            <person name="Hughes L."/>
            <person name="Hurhula B."/>
            <person name="Husby M.E."/>
            <person name="Kamat A."/>
            <person name="Kanga B."/>
            <person name="Kashin S."/>
            <person name="Khazanovich D."/>
            <person name="Kisner P."/>
            <person name="Lance K."/>
            <person name="Lara M."/>
            <person name="Lee W."/>
            <person name="Lennon N."/>
            <person name="Letendre F."/>
            <person name="LeVine R."/>
            <person name="Lipovsky A."/>
            <person name="Liu X."/>
            <person name="Liu J."/>
            <person name="Liu S."/>
            <person name="Lokyitsang T."/>
            <person name="Lokyitsang Y."/>
            <person name="Lubonja R."/>
            <person name="Lui A."/>
            <person name="MacDonald P."/>
            <person name="Magnisalis V."/>
            <person name="Maru K."/>
            <person name="Matthews C."/>
            <person name="McCusker W."/>
            <person name="McDonough S."/>
            <person name="Mehta T."/>
            <person name="Meldrim J."/>
            <person name="Meneus L."/>
            <person name="Mihai O."/>
            <person name="Mihalev A."/>
            <person name="Mihova T."/>
            <person name="Mittelman R."/>
            <person name="Mlenga V."/>
            <person name="Montmayeur A."/>
            <person name="Mulrain L."/>
            <person name="Navidi A."/>
            <person name="Naylor J."/>
            <person name="Negash T."/>
            <person name="Nguyen T."/>
            <person name="Nguyen N."/>
            <person name="Nicol R."/>
            <person name="Norbu C."/>
            <person name="Norbu N."/>
            <person name="Novod N."/>
            <person name="O'Neill B."/>
            <person name="Osman S."/>
            <person name="Markiewicz E."/>
            <person name="Oyono O.L."/>
            <person name="Patti C."/>
            <person name="Phunkhang P."/>
            <person name="Pierre F."/>
            <person name="Priest M."/>
            <person name="Raghuraman S."/>
            <person name="Rege F."/>
            <person name="Reyes R."/>
            <person name="Rise C."/>
            <person name="Rogov P."/>
            <person name="Ross K."/>
            <person name="Ryan E."/>
            <person name="Settipalli S."/>
            <person name="Shea T."/>
            <person name="Sherpa N."/>
            <person name="Shi L."/>
            <person name="Shih D."/>
            <person name="Sparrow T."/>
            <person name="Spaulding J."/>
            <person name="Stalker J."/>
            <person name="Stange-Thomann N."/>
            <person name="Stavropoulos S."/>
            <person name="Stone C."/>
            <person name="Strader C."/>
            <person name="Tesfaye S."/>
            <person name="Thomson T."/>
            <person name="Thoulutsang Y."/>
            <person name="Thoulutsang D."/>
            <person name="Topham K."/>
            <person name="Topping I."/>
            <person name="Tsamla T."/>
            <person name="Vassiliev H."/>
            <person name="Vo A."/>
            <person name="Wangchuk T."/>
            <person name="Wangdi T."/>
            <person name="Weiand M."/>
            <person name="Wilkinson J."/>
            <person name="Wilson A."/>
            <person name="Yadav S."/>
            <person name="Young G."/>
            <person name="Yu Q."/>
            <person name="Zembek L."/>
            <person name="Zhong D."/>
            <person name="Zimmer A."/>
            <person name="Zwirko Z."/>
            <person name="Jaffe D.B."/>
            <person name="Alvarez P."/>
            <person name="Brockman W."/>
            <person name="Butler J."/>
            <person name="Chin C."/>
            <person name="Gnerre S."/>
            <person name="MacCallum I."/>
            <person name="Graves J.A."/>
            <person name="Ponting C.P."/>
            <person name="Breen M."/>
            <person name="Samollow P.B."/>
            <person name="Lander E.S."/>
            <person name="Lindblad-Toh K."/>
        </authorList>
    </citation>
    <scope>NUCLEOTIDE SEQUENCE [LARGE SCALE GENOMIC DNA]</scope>
</reference>
<dbReference type="InParanoid" id="F6PIS1"/>
<dbReference type="OrthoDB" id="9834691at2759"/>
<feature type="region of interest" description="Disordered" evidence="1">
    <location>
        <begin position="169"/>
        <end position="196"/>
    </location>
</feature>
<dbReference type="KEGG" id="mdo:100013616"/>
<feature type="compositionally biased region" description="Pro residues" evidence="1">
    <location>
        <begin position="124"/>
        <end position="134"/>
    </location>
</feature>
<dbReference type="eggNOG" id="ENOG502SP19">
    <property type="taxonomic scope" value="Eukaryota"/>
</dbReference>
<reference evidence="3" key="3">
    <citation type="submission" date="2025-09" db="UniProtKB">
        <authorList>
            <consortium name="Ensembl"/>
        </authorList>
    </citation>
    <scope>IDENTIFICATION</scope>
</reference>
<evidence type="ECO:0000313" key="3">
    <source>
        <dbReference type="Ensembl" id="ENSMODP00000027723.1"/>
    </source>
</evidence>
<keyword evidence="2" id="KW-1133">Transmembrane helix</keyword>
<evidence type="ECO:0000256" key="1">
    <source>
        <dbReference type="SAM" id="MobiDB-lite"/>
    </source>
</evidence>
<dbReference type="GeneTree" id="ENSGT00390000014957"/>
<protein>
    <submittedName>
        <fullName evidence="3">Chromosome 16 open reading frame 54</fullName>
    </submittedName>
</protein>
<dbReference type="HOGENOM" id="CLU_1224436_0_0_1"/>
<keyword evidence="4" id="KW-1185">Reference proteome</keyword>
<dbReference type="OMA" id="SWPPLPC"/>
<dbReference type="Bgee" id="ENSMODG00000022949">
    <property type="expression patterns" value="Expressed in blood and 17 other cell types or tissues"/>
</dbReference>
<dbReference type="STRING" id="13616.ENSMODP00000027723"/>
<evidence type="ECO:0000256" key="2">
    <source>
        <dbReference type="SAM" id="Phobius"/>
    </source>
</evidence>
<dbReference type="Pfam" id="PF15755">
    <property type="entry name" value="DUF4689"/>
    <property type="match status" value="1"/>
</dbReference>
<organism evidence="3 4">
    <name type="scientific">Monodelphis domestica</name>
    <name type="common">Gray short-tailed opossum</name>
    <dbReference type="NCBI Taxonomy" id="13616"/>
    <lineage>
        <taxon>Eukaryota</taxon>
        <taxon>Metazoa</taxon>
        <taxon>Chordata</taxon>
        <taxon>Craniata</taxon>
        <taxon>Vertebrata</taxon>
        <taxon>Euteleostomi</taxon>
        <taxon>Mammalia</taxon>
        <taxon>Metatheria</taxon>
        <taxon>Didelphimorphia</taxon>
        <taxon>Didelphidae</taxon>
        <taxon>Monodelphis</taxon>
    </lineage>
</organism>
<dbReference type="Proteomes" id="UP000002280">
    <property type="component" value="Chromosome 6"/>
</dbReference>
<dbReference type="PANTHER" id="PTHR36134">
    <property type="entry name" value="TRANSMEMBRANE PROTEIN C16ORF54"/>
    <property type="match status" value="1"/>
</dbReference>
<keyword evidence="2" id="KW-0472">Membrane</keyword>
<dbReference type="AlphaFoldDB" id="F6PIS1"/>
<gene>
    <name evidence="3" type="primary">C16orf54</name>
</gene>
<keyword evidence="2" id="KW-0812">Transmembrane</keyword>
<dbReference type="PANTHER" id="PTHR36134:SF1">
    <property type="entry name" value="TRANSMEMBRANE PROTEIN C16ORF54"/>
    <property type="match status" value="1"/>
</dbReference>
<proteinExistence type="predicted"/>
<name>F6PIS1_MONDO</name>
<reference evidence="3" key="2">
    <citation type="submission" date="2025-08" db="UniProtKB">
        <authorList>
            <consortium name="Ensembl"/>
        </authorList>
    </citation>
    <scope>IDENTIFICATION</scope>
</reference>
<sequence>MSAPLEQLPGQVENPVMHQPSQWPPILCGPCIPIMLALALLAAIFLLATAVLAERLFRRSLRSDPSVGRPSLVWRPGGELWIEPVGTPHERSEDWYGAIAPLLHSQVTEATIPRGTLEAQATAPPNPDSPPCPSVLPWAPESPGSTFWMANPWEERPRTTGLVGWCEPQPGPEPLSSPFYGSHRPGSPEPDWGLQPRVTLEQISAFWRRENRVGGGP</sequence>
<evidence type="ECO:0000313" key="4">
    <source>
        <dbReference type="Proteomes" id="UP000002280"/>
    </source>
</evidence>
<accession>F6PIS1</accession>
<feature type="region of interest" description="Disordered" evidence="1">
    <location>
        <begin position="119"/>
        <end position="138"/>
    </location>
</feature>
<dbReference type="FunCoup" id="F6PIS1">
    <property type="interactions" value="38"/>
</dbReference>
<feature type="transmembrane region" description="Helical" evidence="2">
    <location>
        <begin position="32"/>
        <end position="53"/>
    </location>
</feature>